<proteinExistence type="predicted"/>
<comment type="caution">
    <text evidence="1">The sequence shown here is derived from an EMBL/GenBank/DDBJ whole genome shotgun (WGS) entry which is preliminary data.</text>
</comment>
<accession>A0A0F9S337</accession>
<dbReference type="AlphaFoldDB" id="A0A0F9S337"/>
<evidence type="ECO:0000313" key="1">
    <source>
        <dbReference type="EMBL" id="KKN23748.1"/>
    </source>
</evidence>
<dbReference type="EMBL" id="LAZR01002943">
    <property type="protein sequence ID" value="KKN23748.1"/>
    <property type="molecule type" value="Genomic_DNA"/>
</dbReference>
<gene>
    <name evidence="1" type="ORF">LCGC14_0901820</name>
</gene>
<organism evidence="1">
    <name type="scientific">marine sediment metagenome</name>
    <dbReference type="NCBI Taxonomy" id="412755"/>
    <lineage>
        <taxon>unclassified sequences</taxon>
        <taxon>metagenomes</taxon>
        <taxon>ecological metagenomes</taxon>
    </lineage>
</organism>
<name>A0A0F9S337_9ZZZZ</name>
<protein>
    <submittedName>
        <fullName evidence="1">Uncharacterized protein</fullName>
    </submittedName>
</protein>
<reference evidence="1" key="1">
    <citation type="journal article" date="2015" name="Nature">
        <title>Complex archaea that bridge the gap between prokaryotes and eukaryotes.</title>
        <authorList>
            <person name="Spang A."/>
            <person name="Saw J.H."/>
            <person name="Jorgensen S.L."/>
            <person name="Zaremba-Niedzwiedzka K."/>
            <person name="Martijn J."/>
            <person name="Lind A.E."/>
            <person name="van Eijk R."/>
            <person name="Schleper C."/>
            <person name="Guy L."/>
            <person name="Ettema T.J."/>
        </authorList>
    </citation>
    <scope>NUCLEOTIDE SEQUENCE</scope>
</reference>
<sequence length="93" mass="10663">MNTRVTVTKSKLEPLKTCTFSWKEVEKHPGLFCVVPTRRFYNSFFLSNGGGSILYFNTTSWSTYIEEAHGPTWSNESFVLSNAVLNVRLENYS</sequence>